<feature type="region of interest" description="Disordered" evidence="1">
    <location>
        <begin position="1"/>
        <end position="21"/>
    </location>
</feature>
<dbReference type="AlphaFoldDB" id="A0A9D5BQ61"/>
<dbReference type="EMBL" id="JAMSHJ010000001">
    <property type="protein sequence ID" value="KAI5447596.1"/>
    <property type="molecule type" value="Genomic_DNA"/>
</dbReference>
<feature type="compositionally biased region" description="Basic and acidic residues" evidence="1">
    <location>
        <begin position="49"/>
        <end position="64"/>
    </location>
</feature>
<accession>A0A9D5BQ61</accession>
<feature type="region of interest" description="Disordered" evidence="1">
    <location>
        <begin position="37"/>
        <end position="64"/>
    </location>
</feature>
<comment type="caution">
    <text evidence="2">The sequence shown here is derived from an EMBL/GenBank/DDBJ whole genome shotgun (WGS) entry which is preliminary data.</text>
</comment>
<evidence type="ECO:0000313" key="2">
    <source>
        <dbReference type="EMBL" id="KAI5447596.1"/>
    </source>
</evidence>
<evidence type="ECO:0000313" key="3">
    <source>
        <dbReference type="Proteomes" id="UP001058974"/>
    </source>
</evidence>
<organism evidence="2 3">
    <name type="scientific">Pisum sativum</name>
    <name type="common">Garden pea</name>
    <name type="synonym">Lathyrus oleraceus</name>
    <dbReference type="NCBI Taxonomy" id="3888"/>
    <lineage>
        <taxon>Eukaryota</taxon>
        <taxon>Viridiplantae</taxon>
        <taxon>Streptophyta</taxon>
        <taxon>Embryophyta</taxon>
        <taxon>Tracheophyta</taxon>
        <taxon>Spermatophyta</taxon>
        <taxon>Magnoliopsida</taxon>
        <taxon>eudicotyledons</taxon>
        <taxon>Gunneridae</taxon>
        <taxon>Pentapetalae</taxon>
        <taxon>rosids</taxon>
        <taxon>fabids</taxon>
        <taxon>Fabales</taxon>
        <taxon>Fabaceae</taxon>
        <taxon>Papilionoideae</taxon>
        <taxon>50 kb inversion clade</taxon>
        <taxon>NPAAA clade</taxon>
        <taxon>Hologalegina</taxon>
        <taxon>IRL clade</taxon>
        <taxon>Fabeae</taxon>
        <taxon>Lathyrus</taxon>
    </lineage>
</organism>
<sequence>MNGKAMLGFEEAENGNRSNQVEDDYLKDMSTKIMKESVSNDGTVSMVHGSKDLDGNSKGIDQDEGVRIEENKVVEYECSKIILSEKEEKRIANPWKKGVIVKMFGRRIGSKALENGLQKL</sequence>
<proteinExistence type="predicted"/>
<keyword evidence="3" id="KW-1185">Reference proteome</keyword>
<name>A0A9D5BQ61_PEA</name>
<dbReference type="Gramene" id="Psat01G0516100-T1">
    <property type="protein sequence ID" value="KAI5447596.1"/>
    <property type="gene ID" value="KIW84_015161"/>
</dbReference>
<protein>
    <submittedName>
        <fullName evidence="2">Uncharacterized protein</fullName>
    </submittedName>
</protein>
<gene>
    <name evidence="2" type="ORF">KIW84_015161</name>
</gene>
<reference evidence="2 3" key="1">
    <citation type="journal article" date="2022" name="Nat. Genet.">
        <title>Improved pea reference genome and pan-genome highlight genomic features and evolutionary characteristics.</title>
        <authorList>
            <person name="Yang T."/>
            <person name="Liu R."/>
            <person name="Luo Y."/>
            <person name="Hu S."/>
            <person name="Wang D."/>
            <person name="Wang C."/>
            <person name="Pandey M.K."/>
            <person name="Ge S."/>
            <person name="Xu Q."/>
            <person name="Li N."/>
            <person name="Li G."/>
            <person name="Huang Y."/>
            <person name="Saxena R.K."/>
            <person name="Ji Y."/>
            <person name="Li M."/>
            <person name="Yan X."/>
            <person name="He Y."/>
            <person name="Liu Y."/>
            <person name="Wang X."/>
            <person name="Xiang C."/>
            <person name="Varshney R.K."/>
            <person name="Ding H."/>
            <person name="Gao S."/>
            <person name="Zong X."/>
        </authorList>
    </citation>
    <scope>NUCLEOTIDE SEQUENCE [LARGE SCALE GENOMIC DNA]</scope>
    <source>
        <strain evidence="2 3">cv. Zhongwan 6</strain>
    </source>
</reference>
<dbReference type="Proteomes" id="UP001058974">
    <property type="component" value="Chromosome 1"/>
</dbReference>
<evidence type="ECO:0000256" key="1">
    <source>
        <dbReference type="SAM" id="MobiDB-lite"/>
    </source>
</evidence>